<dbReference type="OrthoDB" id="16284at2759"/>
<dbReference type="EC" id="1.5.1.54" evidence="12"/>
<dbReference type="GO" id="GO:0106312">
    <property type="term" value="F:methylenetetrahydrofolate reductase (NADH) activity"/>
    <property type="evidence" value="ECO:0007669"/>
    <property type="project" value="UniProtKB-EC"/>
</dbReference>
<keyword evidence="4" id="KW-0028">Amino-acid biosynthesis</keyword>
<dbReference type="UniPathway" id="UPA00193"/>
<dbReference type="InParanoid" id="A0A078ABA5"/>
<evidence type="ECO:0000313" key="15">
    <source>
        <dbReference type="Proteomes" id="UP000039865"/>
    </source>
</evidence>
<dbReference type="EMBL" id="CCKQ01006752">
    <property type="protein sequence ID" value="CDW78068.1"/>
    <property type="molecule type" value="Genomic_DNA"/>
</dbReference>
<proteinExistence type="inferred from homology"/>
<comment type="pathway">
    <text evidence="2">One-carbon metabolism; tetrahydrofolate interconversion.</text>
</comment>
<dbReference type="GO" id="GO:0009086">
    <property type="term" value="P:methionine biosynthetic process"/>
    <property type="evidence" value="ECO:0007669"/>
    <property type="project" value="UniProtKB-KW"/>
</dbReference>
<evidence type="ECO:0000256" key="12">
    <source>
        <dbReference type="ARBA" id="ARBA00034529"/>
    </source>
</evidence>
<dbReference type="InterPro" id="IPR053806">
    <property type="entry name" value="MTHFR_C"/>
</dbReference>
<evidence type="ECO:0000313" key="14">
    <source>
        <dbReference type="EMBL" id="CDW78068.1"/>
    </source>
</evidence>
<evidence type="ECO:0000256" key="11">
    <source>
        <dbReference type="ARBA" id="ARBA00034478"/>
    </source>
</evidence>
<dbReference type="InterPro" id="IPR004621">
    <property type="entry name" value="Fadh2_euk"/>
</dbReference>
<dbReference type="Proteomes" id="UP000039865">
    <property type="component" value="Unassembled WGS sequence"/>
</dbReference>
<dbReference type="FunFam" id="3.20.20.220:FF:000002">
    <property type="entry name" value="Methylenetetrahydrofolate reductase"/>
    <property type="match status" value="1"/>
</dbReference>
<dbReference type="Pfam" id="PF21895">
    <property type="entry name" value="MTHFR_C"/>
    <property type="match status" value="1"/>
</dbReference>
<protein>
    <recommendedName>
        <fullName evidence="12">methylenetetrahydrofolate reductase (NADH)</fullName>
        <ecNumber evidence="12">1.5.1.54</ecNumber>
    </recommendedName>
</protein>
<reference evidence="14 15" key="1">
    <citation type="submission" date="2014-06" db="EMBL/GenBank/DDBJ databases">
        <authorList>
            <person name="Swart Estienne"/>
        </authorList>
    </citation>
    <scope>NUCLEOTIDE SEQUENCE [LARGE SCALE GENOMIC DNA]</scope>
    <source>
        <strain evidence="14 15">130c</strain>
    </source>
</reference>
<organism evidence="14 15">
    <name type="scientific">Stylonychia lemnae</name>
    <name type="common">Ciliate</name>
    <dbReference type="NCBI Taxonomy" id="5949"/>
    <lineage>
        <taxon>Eukaryota</taxon>
        <taxon>Sar</taxon>
        <taxon>Alveolata</taxon>
        <taxon>Ciliophora</taxon>
        <taxon>Intramacronucleata</taxon>
        <taxon>Spirotrichea</taxon>
        <taxon>Stichotrichia</taxon>
        <taxon>Sporadotrichida</taxon>
        <taxon>Oxytrichidae</taxon>
        <taxon>Stylonychinae</taxon>
        <taxon>Stylonychia</taxon>
    </lineage>
</organism>
<dbReference type="PANTHER" id="PTHR45754">
    <property type="entry name" value="METHYLENETETRAHYDROFOLATE REDUCTASE"/>
    <property type="match status" value="1"/>
</dbReference>
<keyword evidence="5" id="KW-0285">Flavoprotein</keyword>
<evidence type="ECO:0000256" key="5">
    <source>
        <dbReference type="ARBA" id="ARBA00022630"/>
    </source>
</evidence>
<evidence type="ECO:0000256" key="7">
    <source>
        <dbReference type="ARBA" id="ARBA00022857"/>
    </source>
</evidence>
<dbReference type="GO" id="GO:0071949">
    <property type="term" value="F:FAD binding"/>
    <property type="evidence" value="ECO:0007669"/>
    <property type="project" value="TreeGrafter"/>
</dbReference>
<dbReference type="PANTHER" id="PTHR45754:SF3">
    <property type="entry name" value="METHYLENETETRAHYDROFOLATE REDUCTASE (NADPH)"/>
    <property type="match status" value="1"/>
</dbReference>
<gene>
    <name evidence="14" type="primary">Contig14885.g15853</name>
    <name evidence="14" type="ORF">STYLEM_7038</name>
</gene>
<comment type="cofactor">
    <cofactor evidence="1">
        <name>FAD</name>
        <dbReference type="ChEBI" id="CHEBI:57692"/>
    </cofactor>
</comment>
<dbReference type="InterPro" id="IPR029041">
    <property type="entry name" value="FAD-linked_oxidoreductase-like"/>
</dbReference>
<dbReference type="GO" id="GO:0035999">
    <property type="term" value="P:tetrahydrofolate interconversion"/>
    <property type="evidence" value="ECO:0007669"/>
    <property type="project" value="UniProtKB-UniPathway"/>
</dbReference>
<keyword evidence="6" id="KW-0274">FAD</keyword>
<dbReference type="CDD" id="cd00537">
    <property type="entry name" value="MTHFR"/>
    <property type="match status" value="1"/>
</dbReference>
<comment type="similarity">
    <text evidence="3">Belongs to the methylenetetrahydrofolate reductase family.</text>
</comment>
<keyword evidence="8" id="KW-0560">Oxidoreductase</keyword>
<evidence type="ECO:0000256" key="9">
    <source>
        <dbReference type="ARBA" id="ARBA00023027"/>
    </source>
</evidence>
<accession>A0A078ABA5</accession>
<evidence type="ECO:0000256" key="1">
    <source>
        <dbReference type="ARBA" id="ARBA00001974"/>
    </source>
</evidence>
<feature type="domain" description="MTHFR SAM-binding regulatory" evidence="13">
    <location>
        <begin position="311"/>
        <end position="586"/>
    </location>
</feature>
<evidence type="ECO:0000256" key="10">
    <source>
        <dbReference type="ARBA" id="ARBA00023167"/>
    </source>
</evidence>
<evidence type="ECO:0000256" key="8">
    <source>
        <dbReference type="ARBA" id="ARBA00023002"/>
    </source>
</evidence>
<evidence type="ECO:0000256" key="2">
    <source>
        <dbReference type="ARBA" id="ARBA00004777"/>
    </source>
</evidence>
<dbReference type="NCBIfam" id="TIGR00676">
    <property type="entry name" value="fadh2"/>
    <property type="match status" value="1"/>
</dbReference>
<dbReference type="GO" id="GO:0005829">
    <property type="term" value="C:cytosol"/>
    <property type="evidence" value="ECO:0007669"/>
    <property type="project" value="InterPro"/>
</dbReference>
<dbReference type="AlphaFoldDB" id="A0A078ABA5"/>
<keyword evidence="10" id="KW-0486">Methionine biosynthesis</keyword>
<dbReference type="InterPro" id="IPR004620">
    <property type="entry name" value="MTHF_reductase_bac"/>
</dbReference>
<evidence type="ECO:0000256" key="3">
    <source>
        <dbReference type="ARBA" id="ARBA00006743"/>
    </source>
</evidence>
<evidence type="ECO:0000256" key="4">
    <source>
        <dbReference type="ARBA" id="ARBA00022605"/>
    </source>
</evidence>
<name>A0A078ABA5_STYLE</name>
<evidence type="ECO:0000259" key="13">
    <source>
        <dbReference type="Pfam" id="PF21895"/>
    </source>
</evidence>
<dbReference type="SUPFAM" id="SSF51730">
    <property type="entry name" value="FAD-linked oxidoreductase"/>
    <property type="match status" value="1"/>
</dbReference>
<keyword evidence="7" id="KW-0521">NADP</keyword>
<dbReference type="OMA" id="GLMPINS"/>
<dbReference type="NCBIfam" id="TIGR00677">
    <property type="entry name" value="fadh2_euk"/>
    <property type="match status" value="1"/>
</dbReference>
<evidence type="ECO:0000256" key="6">
    <source>
        <dbReference type="ARBA" id="ARBA00022827"/>
    </source>
</evidence>
<keyword evidence="15" id="KW-1185">Reference proteome</keyword>
<dbReference type="InterPro" id="IPR003171">
    <property type="entry name" value="Mehydrof_redctse-like"/>
</dbReference>
<dbReference type="Gene3D" id="3.20.20.220">
    <property type="match status" value="1"/>
</dbReference>
<sequence length="596" mass="68822">MKINDKINQALSEDPTNKKTFYSFEYFPPRTEQGIENLLDRIERMGSTNPLWVDVTWNAGGSTSDITIDLCAHIQNFSGLDVLMHITCTYMTREKIVTSLDRAKELGIRNLLALRGDPPRGSNDWIPIENGFNYAIDLVKFIKETYGDYFCIGVAGYPEVHLTAQSRDHDIQSLKEKVDAGADFIITQLFYDNQIFLEWVRDCRQAGIECQIIPGILPILGYDRFSRTINFCKTKVPQEILDNLQIIKNDDADVRKYGVAFGVQQCQELIDNGIRFLHFYTMNLEAAVIKIIEGLKILDNQKSLPFKKPSCRQSEEVRPIFWAIKPKSYISRTQEWDEFPNGRWGVSRSPAFGEPEMYGSIAKKISFNFDELKKIYGENVSSYAEIGDLFVRYLKGEVKKYPFSEGSLQLETNVILDQLVQINKNYVFTINSQPKVNGVPSTDPKFGWGPKNGYVYQKAYIEFFIPSEMIQPLINHLDKYEMITYQAINNQGDEIKNVCKDDVNAVTWGVFKAKEIIQPTVVDHKAFLIWKKEAFQSWLDHWAIIYGLDSYQFNFLQKCQNNFFLVNVVDNDYINGDLYKVFVDFIEENMELINQL</sequence>
<comment type="pathway">
    <text evidence="11">Amino-acid biosynthesis; L-methionine biosynthesis via de novo pathway.</text>
</comment>
<dbReference type="Pfam" id="PF02219">
    <property type="entry name" value="MTHFR"/>
    <property type="match status" value="1"/>
</dbReference>
<keyword evidence="9" id="KW-0520">NAD</keyword>